<keyword evidence="2" id="KW-0812">Transmembrane</keyword>
<evidence type="ECO:0000256" key="1">
    <source>
        <dbReference type="SAM" id="MobiDB-lite"/>
    </source>
</evidence>
<evidence type="ECO:0000256" key="2">
    <source>
        <dbReference type="SAM" id="Phobius"/>
    </source>
</evidence>
<evidence type="ECO:0000313" key="3">
    <source>
        <dbReference type="EMBL" id="KAG5998528.1"/>
    </source>
</evidence>
<feature type="region of interest" description="Disordered" evidence="1">
    <location>
        <begin position="62"/>
        <end position="93"/>
    </location>
</feature>
<proteinExistence type="predicted"/>
<gene>
    <name evidence="3" type="ORF">E4U43_002395</name>
</gene>
<accession>A0A9P7SW58</accession>
<feature type="region of interest" description="Disordered" evidence="1">
    <location>
        <begin position="169"/>
        <end position="197"/>
    </location>
</feature>
<keyword evidence="2" id="KW-1133">Transmembrane helix</keyword>
<sequence length="265" mass="29640">MSDLVSTQDLIIILTTVIPSAVFIVITTILCCRARRRRARLFERSITPIDDEEILSWKMDRTASEKSSGNEAMQDQQSQMGRHHNHRSSTSVGSIQKPASVIIYQDLSYCYNPPSYEDRQMMPLPMPRKESMSMDLTSIPVLARAPNSRPGLTDEAVQGEDAFIPPQKRHTARLSKLPAPPRHCRSKSTRATMSSRSPWYGQAVDHQLLPRRSADTFFFATRPASEAMDSPFSTPRRGSLVEEISFGGLSPRPIVPQSEIGRAIG</sequence>
<organism evidence="3 4">
    <name type="scientific">Claviceps pusilla</name>
    <dbReference type="NCBI Taxonomy" id="123648"/>
    <lineage>
        <taxon>Eukaryota</taxon>
        <taxon>Fungi</taxon>
        <taxon>Dikarya</taxon>
        <taxon>Ascomycota</taxon>
        <taxon>Pezizomycotina</taxon>
        <taxon>Sordariomycetes</taxon>
        <taxon>Hypocreomycetidae</taxon>
        <taxon>Hypocreales</taxon>
        <taxon>Clavicipitaceae</taxon>
        <taxon>Claviceps</taxon>
    </lineage>
</organism>
<feature type="compositionally biased region" description="Polar residues" evidence="1">
    <location>
        <begin position="65"/>
        <end position="80"/>
    </location>
</feature>
<feature type="transmembrane region" description="Helical" evidence="2">
    <location>
        <begin position="12"/>
        <end position="32"/>
    </location>
</feature>
<dbReference type="OrthoDB" id="4120617at2759"/>
<dbReference type="AlphaFoldDB" id="A0A9P7SW58"/>
<keyword evidence="2" id="KW-0472">Membrane</keyword>
<protein>
    <submittedName>
        <fullName evidence="3">Uncharacterized protein</fullName>
    </submittedName>
</protein>
<dbReference type="Proteomes" id="UP000748025">
    <property type="component" value="Unassembled WGS sequence"/>
</dbReference>
<comment type="caution">
    <text evidence="3">The sequence shown here is derived from an EMBL/GenBank/DDBJ whole genome shotgun (WGS) entry which is preliminary data.</text>
</comment>
<name>A0A9P7SW58_9HYPO</name>
<reference evidence="3" key="1">
    <citation type="journal article" date="2020" name="bioRxiv">
        <title>Whole genome comparisons of ergot fungi reveals the divergence and evolution of species within the genus Claviceps are the result of varying mechanisms driving genome evolution and host range expansion.</title>
        <authorList>
            <person name="Wyka S.A."/>
            <person name="Mondo S.J."/>
            <person name="Liu M."/>
            <person name="Dettman J."/>
            <person name="Nalam V."/>
            <person name="Broders K.D."/>
        </authorList>
    </citation>
    <scope>NUCLEOTIDE SEQUENCE</scope>
    <source>
        <strain evidence="3">CCC 602</strain>
    </source>
</reference>
<evidence type="ECO:0000313" key="4">
    <source>
        <dbReference type="Proteomes" id="UP000748025"/>
    </source>
</evidence>
<dbReference type="EMBL" id="SRPW01001846">
    <property type="protein sequence ID" value="KAG5998528.1"/>
    <property type="molecule type" value="Genomic_DNA"/>
</dbReference>
<keyword evidence="4" id="KW-1185">Reference proteome</keyword>